<keyword evidence="8" id="KW-1185">Reference proteome</keyword>
<feature type="compositionally biased region" description="Low complexity" evidence="2">
    <location>
        <begin position="838"/>
        <end position="850"/>
    </location>
</feature>
<evidence type="ECO:0000256" key="1">
    <source>
        <dbReference type="SAM" id="Coils"/>
    </source>
</evidence>
<keyword evidence="3" id="KW-1133">Transmembrane helix</keyword>
<dbReference type="Pfam" id="PF12878">
    <property type="entry name" value="SICA_beta"/>
    <property type="match status" value="1"/>
</dbReference>
<dbReference type="InterPro" id="IPR024288">
    <property type="entry name" value="SICA_C"/>
</dbReference>
<evidence type="ECO:0000259" key="6">
    <source>
        <dbReference type="Pfam" id="PF12887"/>
    </source>
</evidence>
<dbReference type="PANTHER" id="PTHR48125:SF12">
    <property type="entry name" value="AT HOOK TRANSCRIPTION FACTOR FAMILY-RELATED"/>
    <property type="match status" value="1"/>
</dbReference>
<feature type="region of interest" description="Disordered" evidence="2">
    <location>
        <begin position="802"/>
        <end position="946"/>
    </location>
</feature>
<feature type="domain" description="Schizont-infected cell agglutination extracellular alpha" evidence="6">
    <location>
        <begin position="8"/>
        <end position="171"/>
    </location>
</feature>
<feature type="compositionally biased region" description="Basic and acidic residues" evidence="2">
    <location>
        <begin position="465"/>
        <end position="476"/>
    </location>
</feature>
<dbReference type="Proteomes" id="UP000092716">
    <property type="component" value="Chromosome 7"/>
</dbReference>
<feature type="region of interest" description="Disordered" evidence="2">
    <location>
        <begin position="1027"/>
        <end position="1048"/>
    </location>
</feature>
<name>A0A1B1DX04_9APIC</name>
<dbReference type="GeneID" id="30908323"/>
<dbReference type="RefSeq" id="XP_019914036.1">
    <property type="nucleotide sequence ID" value="XM_020058406.1"/>
</dbReference>
<feature type="domain" description="Schizont-infected cell agglutination C-terminal" evidence="5">
    <location>
        <begin position="983"/>
        <end position="1111"/>
    </location>
</feature>
<feature type="region of interest" description="Disordered" evidence="2">
    <location>
        <begin position="457"/>
        <end position="482"/>
    </location>
</feature>
<evidence type="ECO:0000259" key="5">
    <source>
        <dbReference type="Pfam" id="PF12879"/>
    </source>
</evidence>
<dbReference type="KEGG" id="pcot:PCOAH_00015970"/>
<organism evidence="7 8">
    <name type="scientific">Plasmodium coatneyi</name>
    <dbReference type="NCBI Taxonomy" id="208452"/>
    <lineage>
        <taxon>Eukaryota</taxon>
        <taxon>Sar</taxon>
        <taxon>Alveolata</taxon>
        <taxon>Apicomplexa</taxon>
        <taxon>Aconoidasida</taxon>
        <taxon>Haemosporida</taxon>
        <taxon>Plasmodiidae</taxon>
        <taxon>Plasmodium</taxon>
    </lineage>
</organism>
<evidence type="ECO:0000313" key="8">
    <source>
        <dbReference type="Proteomes" id="UP000092716"/>
    </source>
</evidence>
<feature type="compositionally biased region" description="Pro residues" evidence="2">
    <location>
        <begin position="533"/>
        <end position="551"/>
    </location>
</feature>
<keyword evidence="1" id="KW-0175">Coiled coil</keyword>
<accession>A0A1B1DX04</accession>
<dbReference type="Pfam" id="PF12887">
    <property type="entry name" value="SICA_alpha"/>
    <property type="match status" value="1"/>
</dbReference>
<dbReference type="PANTHER" id="PTHR48125">
    <property type="entry name" value="LP07818P1"/>
    <property type="match status" value="1"/>
</dbReference>
<proteinExistence type="predicted"/>
<feature type="compositionally biased region" description="Basic and acidic residues" evidence="2">
    <location>
        <begin position="807"/>
        <end position="817"/>
    </location>
</feature>
<dbReference type="EMBL" id="CP016245">
    <property type="protein sequence ID" value="ANQ07341.1"/>
    <property type="molecule type" value="Genomic_DNA"/>
</dbReference>
<feature type="compositionally biased region" description="Low complexity" evidence="2">
    <location>
        <begin position="752"/>
        <end position="770"/>
    </location>
</feature>
<evidence type="ECO:0000256" key="3">
    <source>
        <dbReference type="SAM" id="Phobius"/>
    </source>
</evidence>
<keyword evidence="3" id="KW-0472">Membrane</keyword>
<dbReference type="OrthoDB" id="447516at2759"/>
<feature type="transmembrane region" description="Helical" evidence="3">
    <location>
        <begin position="963"/>
        <end position="985"/>
    </location>
</feature>
<dbReference type="InterPro" id="IPR024290">
    <property type="entry name" value="SICA_extracell_a"/>
</dbReference>
<dbReference type="VEuPathDB" id="PlasmoDB:PCOAH_00015970"/>
<feature type="domain" description="Schizont-infected cell agglutination extracellular beta" evidence="4">
    <location>
        <begin position="585"/>
        <end position="712"/>
    </location>
</feature>
<feature type="coiled-coil region" evidence="1">
    <location>
        <begin position="487"/>
        <end position="521"/>
    </location>
</feature>
<dbReference type="AlphaFoldDB" id="A0A1B1DX04"/>
<feature type="region of interest" description="Disordered" evidence="2">
    <location>
        <begin position="523"/>
        <end position="559"/>
    </location>
</feature>
<evidence type="ECO:0000256" key="2">
    <source>
        <dbReference type="SAM" id="MobiDB-lite"/>
    </source>
</evidence>
<protein>
    <submittedName>
        <fullName evidence="7">SICA antigen</fullName>
    </submittedName>
</protein>
<evidence type="ECO:0000313" key="7">
    <source>
        <dbReference type="EMBL" id="ANQ07341.1"/>
    </source>
</evidence>
<feature type="compositionally biased region" description="Low complexity" evidence="2">
    <location>
        <begin position="912"/>
        <end position="929"/>
    </location>
</feature>
<keyword evidence="3" id="KW-0812">Transmembrane</keyword>
<feature type="region of interest" description="Disordered" evidence="2">
    <location>
        <begin position="752"/>
        <end position="780"/>
    </location>
</feature>
<dbReference type="InterPro" id="IPR024285">
    <property type="entry name" value="SICA_extracell_b"/>
</dbReference>
<dbReference type="Pfam" id="PF12879">
    <property type="entry name" value="SICA_C"/>
    <property type="match status" value="1"/>
</dbReference>
<feature type="compositionally biased region" description="Basic residues" evidence="2">
    <location>
        <begin position="1038"/>
        <end position="1047"/>
    </location>
</feature>
<evidence type="ECO:0000259" key="4">
    <source>
        <dbReference type="Pfam" id="PF12878"/>
    </source>
</evidence>
<gene>
    <name evidence="7" type="ORF">PCOAH_00015970</name>
</gene>
<sequence length="1128" mass="124999">MATILGRILNKWLEDRRKHNSVSVDQRISNNVQRIVGELMRRLNDNADEISKRYCAQDPTDEIEIENNHKPICKALMRTFFYMNGLKVREGRKIEFEEDTEEESFLKCIVGTTVMLRMLKKYCWFKDYLEYALRIAGGRSEAQGATNNYGICGGMNFDQLKIGNILVGEAVAKLVEGRDSQIADYVNLKGRAGEWCRGKQFGKVKRKVPRKSEEKEKEWMSESEMKNIVENKQYVPAGNVDTVLDKIEKKIKKKKTPYECPGSTTTKDGSDDKEDLGIEEWFTTFSSSVSSTDKDNYKELDSMLALCEDDDASEGGVKRKEYKGFCEIMMRNIMIVTEVGEQYKNKNQTQKQGQTPCEKEVKNIPLCDLLNFWTYYMQLFCVPQEVIQYAFNGVGSVRGDMNPGEKYVKCAYDAAFKIPKDNERYTVGEARKLFLTSELYTMMKALTKKEWCEKGKGKFPQKASEGLDRSRSETGGKDLVVSGNGDLKKLEGIVQKVVEGLKQEEKEKEEIFKQLEETIKEAVPNPPVHHQQQPPPPPPPEPARPLPPVIPAPESDPCDGELKTRVDAAAKKWLGLATGRNLGGIGDDIQTRVNDLSGALSKAIQNEDQYCKGSNWENNASGGTSKKACEFTVRGLHHVYSITEDIQNDGRNAKANWEIKTTVACLAFNAYVQKVKEKCESTEEGIKQAFKDGKSLHEELCSSKGCEKCERSNCTNYTIEGTDLWNEVNTKLQANREIMGTLDTICNQTAEPAKPAATKPATTKPAVPVTQNSAQPGKENIVNTEDGIILNGVKLTCNIPEVSPIDKGFEDDSRYERGANSPTVTEGGAQPGATQEPASSGTSSVASGESVGSGGTHQGVDSAQVPGIPSVPDSDKNAKVSGPSPDGTTGQVSPGPAGQEPNPVPSSSSGLTPSQPASAATTAKSSSTSVKTGRSGPKGGAGGILPLPLRVSNPINHSDLTPYLPLAPVLIGISAMSYLLWKYFFLGKRRKRYKRAHQVRGPPSLEEHFLHHVDQDDGPHEYTLVKERKQPRSVPTGRTKRPKKRADRHGVGLRTIIDIHLEVLNECQKGDAQLTKEDFFEILIQEFMGNEFMKEENIPKEDVLKEQVPSSDSGFRKERLCSYGRFCS</sequence>
<reference evidence="8" key="1">
    <citation type="submission" date="2016-06" db="EMBL/GenBank/DDBJ databases">
        <title>First high quality genome sequence of Plasmodium coatneyi using continuous long reads from single molecule, real-time sequencing.</title>
        <authorList>
            <person name="Chien J.-T."/>
            <person name="Pakala S.B."/>
            <person name="Geraldo J.A."/>
            <person name="Lapp S.A."/>
            <person name="Barnwell J.W."/>
            <person name="Kissinger J.C."/>
            <person name="Galinski M.R."/>
            <person name="Humphrey J.C."/>
        </authorList>
    </citation>
    <scope>NUCLEOTIDE SEQUENCE [LARGE SCALE GENOMIC DNA]</scope>
    <source>
        <strain evidence="8">Hackeri</strain>
    </source>
</reference>